<organism evidence="1 2">
    <name type="scientific">Enterobacter asburiae</name>
    <dbReference type="NCBI Taxonomy" id="61645"/>
    <lineage>
        <taxon>Bacteria</taxon>
        <taxon>Pseudomonadati</taxon>
        <taxon>Pseudomonadota</taxon>
        <taxon>Gammaproteobacteria</taxon>
        <taxon>Enterobacterales</taxon>
        <taxon>Enterobacteriaceae</taxon>
        <taxon>Enterobacter</taxon>
        <taxon>Enterobacter cloacae complex</taxon>
    </lineage>
</organism>
<gene>
    <name evidence="1" type="ORF">NCTC12123_04133</name>
</gene>
<dbReference type="EMBL" id="UFYI01000007">
    <property type="protein sequence ID" value="STD23972.1"/>
    <property type="molecule type" value="Genomic_DNA"/>
</dbReference>
<dbReference type="AlphaFoldDB" id="A0A376FDR6"/>
<evidence type="ECO:0000313" key="1">
    <source>
        <dbReference type="EMBL" id="STD23972.1"/>
    </source>
</evidence>
<dbReference type="Proteomes" id="UP000255163">
    <property type="component" value="Unassembled WGS sequence"/>
</dbReference>
<evidence type="ECO:0000313" key="2">
    <source>
        <dbReference type="Proteomes" id="UP000255163"/>
    </source>
</evidence>
<protein>
    <submittedName>
        <fullName evidence="1">Uncharacterized protein</fullName>
    </submittedName>
</protein>
<proteinExistence type="predicted"/>
<accession>A0A376FDR6</accession>
<sequence>MVDDQDIEPHMDQVIGQLGVFNVAFNTPGADHNHPVIFFISETNETHRDAPDARKLIFLTLPPEIGQRPHRESSKSVFSCFPVLFLLKHWVSTHVIQGISFFSSPVTK</sequence>
<reference evidence="1 2" key="1">
    <citation type="submission" date="2018-06" db="EMBL/GenBank/DDBJ databases">
        <authorList>
            <consortium name="Pathogen Informatics"/>
            <person name="Doyle S."/>
        </authorList>
    </citation>
    <scope>NUCLEOTIDE SEQUENCE [LARGE SCALE GENOMIC DNA]</scope>
    <source>
        <strain evidence="1 2">NCTC12123</strain>
    </source>
</reference>
<name>A0A376FDR6_ENTAS</name>